<keyword evidence="21" id="KW-1185">Reference proteome</keyword>
<dbReference type="EC" id="3.6.4.13" evidence="15"/>
<dbReference type="GO" id="GO:0006364">
    <property type="term" value="P:rRNA processing"/>
    <property type="evidence" value="ECO:0007669"/>
    <property type="project" value="UniProtKB-KW"/>
</dbReference>
<name>A0A6A6BIW0_9PEZI</name>
<evidence type="ECO:0000256" key="7">
    <source>
        <dbReference type="ARBA" id="ARBA00022840"/>
    </source>
</evidence>
<comment type="subunit">
    <text evidence="12">Associates in the nucleolus with the 60S and pre-60S ribosomal subunits.</text>
</comment>
<dbReference type="RefSeq" id="XP_033398479.1">
    <property type="nucleotide sequence ID" value="XM_033540285.1"/>
</dbReference>
<evidence type="ECO:0000256" key="16">
    <source>
        <dbReference type="SAM" id="MobiDB-lite"/>
    </source>
</evidence>
<dbReference type="Pfam" id="PF00271">
    <property type="entry name" value="Helicase_C"/>
    <property type="match status" value="1"/>
</dbReference>
<dbReference type="PANTHER" id="PTHR24031">
    <property type="entry name" value="RNA HELICASE"/>
    <property type="match status" value="1"/>
</dbReference>
<keyword evidence="6 15" id="KW-0347">Helicase</keyword>
<comment type="similarity">
    <text evidence="11">Belongs to the DEAD box helicase family. DDX18/HAS1 subfamily.</text>
</comment>
<dbReference type="Gene3D" id="3.40.50.300">
    <property type="entry name" value="P-loop containing nucleotide triphosphate hydrolases"/>
    <property type="match status" value="2"/>
</dbReference>
<evidence type="ECO:0000259" key="18">
    <source>
        <dbReference type="PROSITE" id="PS51194"/>
    </source>
</evidence>
<reference evidence="20" key="1">
    <citation type="journal article" date="2020" name="Stud. Mycol.">
        <title>101 Dothideomycetes genomes: a test case for predicting lifestyles and emergence of pathogens.</title>
        <authorList>
            <person name="Haridas S."/>
            <person name="Albert R."/>
            <person name="Binder M."/>
            <person name="Bloem J."/>
            <person name="Labutti K."/>
            <person name="Salamov A."/>
            <person name="Andreopoulos B."/>
            <person name="Baker S."/>
            <person name="Barry K."/>
            <person name="Bills G."/>
            <person name="Bluhm B."/>
            <person name="Cannon C."/>
            <person name="Castanera R."/>
            <person name="Culley D."/>
            <person name="Daum C."/>
            <person name="Ezra D."/>
            <person name="Gonzalez J."/>
            <person name="Henrissat B."/>
            <person name="Kuo A."/>
            <person name="Liang C."/>
            <person name="Lipzen A."/>
            <person name="Lutzoni F."/>
            <person name="Magnuson J."/>
            <person name="Mondo S."/>
            <person name="Nolan M."/>
            <person name="Ohm R."/>
            <person name="Pangilinan J."/>
            <person name="Park H.-J."/>
            <person name="Ramirez L."/>
            <person name="Alfaro M."/>
            <person name="Sun H."/>
            <person name="Tritt A."/>
            <person name="Yoshinaga Y."/>
            <person name="Zwiers L.-H."/>
            <person name="Turgeon B."/>
            <person name="Goodwin S."/>
            <person name="Spatafora J."/>
            <person name="Crous P."/>
            <person name="Grigoriev I."/>
        </authorList>
    </citation>
    <scope>NUCLEOTIDE SEQUENCE</scope>
    <source>
        <strain evidence="20">CBS 121167</strain>
    </source>
</reference>
<feature type="region of interest" description="Disordered" evidence="16">
    <location>
        <begin position="471"/>
        <end position="498"/>
    </location>
</feature>
<protein>
    <recommendedName>
        <fullName evidence="15">ATP-dependent RNA helicase</fullName>
        <ecNumber evidence="15">3.6.4.13</ecNumber>
    </recommendedName>
</protein>
<keyword evidence="2" id="KW-0690">Ribosome biogenesis</keyword>
<gene>
    <name evidence="20" type="ORF">K452DRAFT_286393</name>
</gene>
<keyword evidence="9" id="KW-0539">Nucleus</keyword>
<sequence>MDPEQELQEGTSLPAVGADNAKTFADFGLDAKTLAGIEAMGLGDKEPTEIQKKGIPPALAGKDILGAAKTGSGKTLAFLIPAVEMLRNLKFKPRNGTGVVVITPTRELALQIFGVAKELMSQHTQTYGIVMGGANKSAESQKLEKGINLIVATPGRLLDHLRDTKGFVFRNLKTLIIDETDRLLETGFEDELRAIISILPSDRQTLLFSATQSTEVKDLARLSLRPSPMYISADHYAEHSTAQGLVDQGYILCEADKRFLLLFAFLKKNVQKKKIIVFCSSCNVVQYFTELLNYIDIPVLGLHGQHKQQKRTNTFYEFVNAKHGALFCTDVAARGLDIPAVDWVIQFDPPDHPREYIHRVGRTARGADATGRSLIILQPSEVGFVKHLVDARIPLTEYNMPKLLNIQSQLEKLVSSNYYLHQAAKNGYKSYIAAYAAHSLRSVFDINKLDLVKVAKGFGFTVPPRIDLQLGSSMSKDKSQKRRPYGSQPSQKRRKMSS</sequence>
<dbReference type="GO" id="GO:0016787">
    <property type="term" value="F:hydrolase activity"/>
    <property type="evidence" value="ECO:0007669"/>
    <property type="project" value="UniProtKB-KW"/>
</dbReference>
<dbReference type="EMBL" id="ML995483">
    <property type="protein sequence ID" value="KAF2142767.1"/>
    <property type="molecule type" value="Genomic_DNA"/>
</dbReference>
<feature type="domain" description="Helicase ATP-binding" evidence="17">
    <location>
        <begin position="55"/>
        <end position="230"/>
    </location>
</feature>
<dbReference type="InterPro" id="IPR014014">
    <property type="entry name" value="RNA_helicase_DEAD_Q_motif"/>
</dbReference>
<dbReference type="CDD" id="cd17942">
    <property type="entry name" value="DEADc_DDX18"/>
    <property type="match status" value="1"/>
</dbReference>
<dbReference type="SMART" id="SM01178">
    <property type="entry name" value="DUF4217"/>
    <property type="match status" value="1"/>
</dbReference>
<dbReference type="GO" id="GO:0003723">
    <property type="term" value="F:RNA binding"/>
    <property type="evidence" value="ECO:0007669"/>
    <property type="project" value="UniProtKB-UniRule"/>
</dbReference>
<comment type="catalytic activity">
    <reaction evidence="13 15">
        <text>ATP + H2O = ADP + phosphate + H(+)</text>
        <dbReference type="Rhea" id="RHEA:13065"/>
        <dbReference type="ChEBI" id="CHEBI:15377"/>
        <dbReference type="ChEBI" id="CHEBI:15378"/>
        <dbReference type="ChEBI" id="CHEBI:30616"/>
        <dbReference type="ChEBI" id="CHEBI:43474"/>
        <dbReference type="ChEBI" id="CHEBI:456216"/>
        <dbReference type="EC" id="3.6.4.13"/>
    </reaction>
</comment>
<comment type="function">
    <text evidence="10">ATP-dependent RNA helicase involved in 40S ribosomal subunit biogenesis. Required for the processing and cleavage of 35S pre-rRNA at sites A0, A1, and A2, leading to mature 18S rRNA.</text>
</comment>
<evidence type="ECO:0000256" key="3">
    <source>
        <dbReference type="ARBA" id="ARBA00022552"/>
    </source>
</evidence>
<dbReference type="GeneID" id="54297781"/>
<dbReference type="PROSITE" id="PS51195">
    <property type="entry name" value="Q_MOTIF"/>
    <property type="match status" value="1"/>
</dbReference>
<evidence type="ECO:0000256" key="12">
    <source>
        <dbReference type="ARBA" id="ARBA00024365"/>
    </source>
</evidence>
<keyword evidence="7 15" id="KW-0067">ATP-binding</keyword>
<keyword evidence="4 15" id="KW-0547">Nucleotide-binding</keyword>
<evidence type="ECO:0000256" key="10">
    <source>
        <dbReference type="ARBA" id="ARBA00024310"/>
    </source>
</evidence>
<evidence type="ECO:0000256" key="11">
    <source>
        <dbReference type="ARBA" id="ARBA00024357"/>
    </source>
</evidence>
<evidence type="ECO:0000256" key="5">
    <source>
        <dbReference type="ARBA" id="ARBA00022801"/>
    </source>
</evidence>
<keyword evidence="8 15" id="KW-0694">RNA-binding</keyword>
<feature type="domain" description="DEAD-box RNA helicase Q" evidence="19">
    <location>
        <begin position="22"/>
        <end position="52"/>
    </location>
</feature>
<dbReference type="InterPro" id="IPR025313">
    <property type="entry name" value="SPB4-like_CTE"/>
</dbReference>
<comment type="subcellular location">
    <subcellularLocation>
        <location evidence="1">Nucleus</location>
        <location evidence="1">Nucleolus</location>
    </subcellularLocation>
</comment>
<evidence type="ECO:0000259" key="19">
    <source>
        <dbReference type="PROSITE" id="PS51195"/>
    </source>
</evidence>
<dbReference type="Pfam" id="PF00270">
    <property type="entry name" value="DEAD"/>
    <property type="match status" value="1"/>
</dbReference>
<dbReference type="GO" id="GO:0003724">
    <property type="term" value="F:RNA helicase activity"/>
    <property type="evidence" value="ECO:0007669"/>
    <property type="project" value="UniProtKB-EC"/>
</dbReference>
<evidence type="ECO:0000256" key="2">
    <source>
        <dbReference type="ARBA" id="ARBA00022517"/>
    </source>
</evidence>
<dbReference type="AlphaFoldDB" id="A0A6A6BIW0"/>
<evidence type="ECO:0000256" key="8">
    <source>
        <dbReference type="ARBA" id="ARBA00022884"/>
    </source>
</evidence>
<keyword evidence="5 15" id="KW-0378">Hydrolase</keyword>
<dbReference type="GO" id="GO:0005730">
    <property type="term" value="C:nucleolus"/>
    <property type="evidence" value="ECO:0007669"/>
    <property type="project" value="UniProtKB-SubCell"/>
</dbReference>
<dbReference type="Pfam" id="PF13959">
    <property type="entry name" value="CTE_SPB4"/>
    <property type="match status" value="1"/>
</dbReference>
<evidence type="ECO:0000256" key="9">
    <source>
        <dbReference type="ARBA" id="ARBA00023242"/>
    </source>
</evidence>
<evidence type="ECO:0000256" key="15">
    <source>
        <dbReference type="RuleBase" id="RU365068"/>
    </source>
</evidence>
<evidence type="ECO:0000256" key="14">
    <source>
        <dbReference type="PROSITE-ProRule" id="PRU00552"/>
    </source>
</evidence>
<evidence type="ECO:0000313" key="20">
    <source>
        <dbReference type="EMBL" id="KAF2142767.1"/>
    </source>
</evidence>
<accession>A0A6A6BIW0</accession>
<feature type="domain" description="Helicase C-terminal" evidence="18">
    <location>
        <begin position="245"/>
        <end position="414"/>
    </location>
</feature>
<comment type="domain">
    <text evidence="15">The Q motif is unique to and characteristic of the DEAD box family of RNA helicases and controls ATP binding and hydrolysis.</text>
</comment>
<dbReference type="InterPro" id="IPR014001">
    <property type="entry name" value="Helicase_ATP-bd"/>
</dbReference>
<feature type="short sequence motif" description="Q motif" evidence="14">
    <location>
        <begin position="22"/>
        <end position="52"/>
    </location>
</feature>
<evidence type="ECO:0000256" key="13">
    <source>
        <dbReference type="ARBA" id="ARBA00047984"/>
    </source>
</evidence>
<dbReference type="OrthoDB" id="10259640at2759"/>
<dbReference type="InterPro" id="IPR027417">
    <property type="entry name" value="P-loop_NTPase"/>
</dbReference>
<evidence type="ECO:0000256" key="1">
    <source>
        <dbReference type="ARBA" id="ARBA00004604"/>
    </source>
</evidence>
<evidence type="ECO:0000259" key="17">
    <source>
        <dbReference type="PROSITE" id="PS51192"/>
    </source>
</evidence>
<dbReference type="Proteomes" id="UP000799438">
    <property type="component" value="Unassembled WGS sequence"/>
</dbReference>
<dbReference type="PROSITE" id="PS51192">
    <property type="entry name" value="HELICASE_ATP_BIND_1"/>
    <property type="match status" value="1"/>
</dbReference>
<proteinExistence type="inferred from homology"/>
<dbReference type="CDD" id="cd18787">
    <property type="entry name" value="SF2_C_DEAD"/>
    <property type="match status" value="1"/>
</dbReference>
<dbReference type="PROSITE" id="PS51194">
    <property type="entry name" value="HELICASE_CTER"/>
    <property type="match status" value="1"/>
</dbReference>
<dbReference type="GO" id="GO:0005524">
    <property type="term" value="F:ATP binding"/>
    <property type="evidence" value="ECO:0007669"/>
    <property type="project" value="UniProtKB-UniRule"/>
</dbReference>
<dbReference type="SUPFAM" id="SSF52540">
    <property type="entry name" value="P-loop containing nucleoside triphosphate hydrolases"/>
    <property type="match status" value="1"/>
</dbReference>
<dbReference type="InterPro" id="IPR001650">
    <property type="entry name" value="Helicase_C-like"/>
</dbReference>
<evidence type="ECO:0000256" key="4">
    <source>
        <dbReference type="ARBA" id="ARBA00022741"/>
    </source>
</evidence>
<comment type="function">
    <text evidence="15">RNA helicase.</text>
</comment>
<dbReference type="InterPro" id="IPR011545">
    <property type="entry name" value="DEAD/DEAH_box_helicase_dom"/>
</dbReference>
<evidence type="ECO:0000313" key="21">
    <source>
        <dbReference type="Proteomes" id="UP000799438"/>
    </source>
</evidence>
<organism evidence="20 21">
    <name type="scientific">Aplosporella prunicola CBS 121167</name>
    <dbReference type="NCBI Taxonomy" id="1176127"/>
    <lineage>
        <taxon>Eukaryota</taxon>
        <taxon>Fungi</taxon>
        <taxon>Dikarya</taxon>
        <taxon>Ascomycota</taxon>
        <taxon>Pezizomycotina</taxon>
        <taxon>Dothideomycetes</taxon>
        <taxon>Dothideomycetes incertae sedis</taxon>
        <taxon>Botryosphaeriales</taxon>
        <taxon>Aplosporellaceae</taxon>
        <taxon>Aplosporella</taxon>
    </lineage>
</organism>
<dbReference type="SMART" id="SM00487">
    <property type="entry name" value="DEXDc"/>
    <property type="match status" value="1"/>
</dbReference>
<dbReference type="SMART" id="SM00490">
    <property type="entry name" value="HELICc"/>
    <property type="match status" value="1"/>
</dbReference>
<dbReference type="FunFam" id="3.40.50.300:FF:000379">
    <property type="entry name" value="RNA helicase"/>
    <property type="match status" value="1"/>
</dbReference>
<evidence type="ECO:0000256" key="6">
    <source>
        <dbReference type="ARBA" id="ARBA00022806"/>
    </source>
</evidence>
<keyword evidence="3" id="KW-0698">rRNA processing</keyword>
<dbReference type="InterPro" id="IPR044773">
    <property type="entry name" value="DDX18/Has1_DEADc"/>
</dbReference>